<comment type="caution">
    <text evidence="2">The sequence shown here is derived from an EMBL/GenBank/DDBJ whole genome shotgun (WGS) entry which is preliminary data.</text>
</comment>
<organism evidence="2 3">
    <name type="scientific">Pleurodeles waltl</name>
    <name type="common">Iberian ribbed newt</name>
    <dbReference type="NCBI Taxonomy" id="8319"/>
    <lineage>
        <taxon>Eukaryota</taxon>
        <taxon>Metazoa</taxon>
        <taxon>Chordata</taxon>
        <taxon>Craniata</taxon>
        <taxon>Vertebrata</taxon>
        <taxon>Euteleostomi</taxon>
        <taxon>Amphibia</taxon>
        <taxon>Batrachia</taxon>
        <taxon>Caudata</taxon>
        <taxon>Salamandroidea</taxon>
        <taxon>Salamandridae</taxon>
        <taxon>Pleurodelinae</taxon>
        <taxon>Pleurodeles</taxon>
    </lineage>
</organism>
<dbReference type="AlphaFoldDB" id="A0AAV7KXS3"/>
<accession>A0AAV7KXS3</accession>
<dbReference type="Proteomes" id="UP001066276">
    <property type="component" value="Chromosome 12"/>
</dbReference>
<gene>
    <name evidence="2" type="ORF">NDU88_003166</name>
</gene>
<evidence type="ECO:0000313" key="3">
    <source>
        <dbReference type="Proteomes" id="UP001066276"/>
    </source>
</evidence>
<sequence>MGDRRGPVRFPGSATGPAPFQRPNLPPPARPHCRPPARALFQAGSRFPSGRVPRSPHFKSLSAQWSTGAVGQGGPDHRSVGPQQVGHAPGAPSKLRCRSPPQRDSAAPHLNAALSQPGHSAPQGPLPEASQAALSPSPRAGTPPRAPGSTPAGPRLR</sequence>
<reference evidence="2" key="1">
    <citation type="journal article" date="2022" name="bioRxiv">
        <title>Sequencing and chromosome-scale assembly of the giantPleurodeles waltlgenome.</title>
        <authorList>
            <person name="Brown T."/>
            <person name="Elewa A."/>
            <person name="Iarovenko S."/>
            <person name="Subramanian E."/>
            <person name="Araus A.J."/>
            <person name="Petzold A."/>
            <person name="Susuki M."/>
            <person name="Suzuki K.-i.T."/>
            <person name="Hayashi T."/>
            <person name="Toyoda A."/>
            <person name="Oliveira C."/>
            <person name="Osipova E."/>
            <person name="Leigh N.D."/>
            <person name="Simon A."/>
            <person name="Yun M.H."/>
        </authorList>
    </citation>
    <scope>NUCLEOTIDE SEQUENCE</scope>
    <source>
        <strain evidence="2">20211129_DDA</strain>
        <tissue evidence="2">Liver</tissue>
    </source>
</reference>
<evidence type="ECO:0000313" key="2">
    <source>
        <dbReference type="EMBL" id="KAJ1083005.1"/>
    </source>
</evidence>
<proteinExistence type="predicted"/>
<feature type="region of interest" description="Disordered" evidence="1">
    <location>
        <begin position="1"/>
        <end position="157"/>
    </location>
</feature>
<dbReference type="EMBL" id="JANPWB010000016">
    <property type="protein sequence ID" value="KAJ1083005.1"/>
    <property type="molecule type" value="Genomic_DNA"/>
</dbReference>
<evidence type="ECO:0000256" key="1">
    <source>
        <dbReference type="SAM" id="MobiDB-lite"/>
    </source>
</evidence>
<keyword evidence="3" id="KW-1185">Reference proteome</keyword>
<name>A0AAV7KXS3_PLEWA</name>
<protein>
    <submittedName>
        <fullName evidence="2">Uncharacterized protein</fullName>
    </submittedName>
</protein>